<dbReference type="PROSITE" id="PS50067">
    <property type="entry name" value="KINESIN_MOTOR_2"/>
    <property type="match status" value="1"/>
</dbReference>
<dbReference type="InterPro" id="IPR027640">
    <property type="entry name" value="Kinesin-like_fam"/>
</dbReference>
<comment type="caution">
    <text evidence="9">The sequence shown here is derived from an EMBL/GenBank/DDBJ whole genome shotgun (WGS) entry which is preliminary data.</text>
</comment>
<dbReference type="GO" id="GO:0051231">
    <property type="term" value="P:spindle elongation"/>
    <property type="evidence" value="ECO:0007669"/>
    <property type="project" value="TreeGrafter"/>
</dbReference>
<evidence type="ECO:0000256" key="6">
    <source>
        <dbReference type="ARBA" id="ARBA00023212"/>
    </source>
</evidence>
<keyword evidence="5" id="KW-0175">Coiled coil</keyword>
<sequence>MFATPRVPVARNTSVKVYVRTRPLLPSEIEDHASNVVHASSADRQVTIEDGSEKTFNYDGVLEEDAGQEEVYLQAVAPVVSRVKEGYNATVLAYGQTGSGKTYTMGTSPHISKENEGILQRVLQEFLSVDENEPPGDECSSPHRLTMSMVEIYSETVFDLLALKNELKIKNEIGGGMLSSQYFVGWSYSYFIVYSVATKYNLIILRLNFF</sequence>
<evidence type="ECO:0000313" key="10">
    <source>
        <dbReference type="Proteomes" id="UP000324222"/>
    </source>
</evidence>
<evidence type="ECO:0000256" key="5">
    <source>
        <dbReference type="ARBA" id="ARBA00023054"/>
    </source>
</evidence>
<dbReference type="GO" id="GO:0008017">
    <property type="term" value="F:microtubule binding"/>
    <property type="evidence" value="ECO:0007669"/>
    <property type="project" value="InterPro"/>
</dbReference>
<evidence type="ECO:0000313" key="9">
    <source>
        <dbReference type="EMBL" id="MPC09302.1"/>
    </source>
</evidence>
<evidence type="ECO:0000259" key="8">
    <source>
        <dbReference type="PROSITE" id="PS50067"/>
    </source>
</evidence>
<dbReference type="GO" id="GO:0007018">
    <property type="term" value="P:microtubule-based movement"/>
    <property type="evidence" value="ECO:0007669"/>
    <property type="project" value="InterPro"/>
</dbReference>
<feature type="binding site" evidence="7">
    <location>
        <begin position="95"/>
        <end position="102"/>
    </location>
    <ligand>
        <name>ATP</name>
        <dbReference type="ChEBI" id="CHEBI:30616"/>
    </ligand>
</feature>
<dbReference type="GO" id="GO:0007052">
    <property type="term" value="P:mitotic spindle organization"/>
    <property type="evidence" value="ECO:0007669"/>
    <property type="project" value="TreeGrafter"/>
</dbReference>
<feature type="domain" description="Kinesin motor" evidence="8">
    <location>
        <begin position="14"/>
        <end position="210"/>
    </location>
</feature>
<dbReference type="EMBL" id="VSRR010000063">
    <property type="protein sequence ID" value="MPC09302.1"/>
    <property type="molecule type" value="Genomic_DNA"/>
</dbReference>
<reference evidence="9 10" key="1">
    <citation type="submission" date="2019-05" db="EMBL/GenBank/DDBJ databases">
        <title>Another draft genome of Portunus trituberculatus and its Hox gene families provides insights of decapod evolution.</title>
        <authorList>
            <person name="Jeong J.-H."/>
            <person name="Song I."/>
            <person name="Kim S."/>
            <person name="Choi T."/>
            <person name="Kim D."/>
            <person name="Ryu S."/>
            <person name="Kim W."/>
        </authorList>
    </citation>
    <scope>NUCLEOTIDE SEQUENCE [LARGE SCALE GENOMIC DNA]</scope>
    <source>
        <tissue evidence="9">Muscle</tissue>
    </source>
</reference>
<evidence type="ECO:0000256" key="2">
    <source>
        <dbReference type="ARBA" id="ARBA00022490"/>
    </source>
</evidence>
<keyword evidence="6" id="KW-0206">Cytoskeleton</keyword>
<dbReference type="PANTHER" id="PTHR47969">
    <property type="entry name" value="CHROMOSOME-ASSOCIATED KINESIN KIF4A-RELATED"/>
    <property type="match status" value="1"/>
</dbReference>
<dbReference type="InterPro" id="IPR036961">
    <property type="entry name" value="Kinesin_motor_dom_sf"/>
</dbReference>
<evidence type="ECO:0000256" key="1">
    <source>
        <dbReference type="ARBA" id="ARBA00004245"/>
    </source>
</evidence>
<dbReference type="GO" id="GO:0003777">
    <property type="term" value="F:microtubule motor activity"/>
    <property type="evidence" value="ECO:0007669"/>
    <property type="project" value="InterPro"/>
</dbReference>
<evidence type="ECO:0000256" key="7">
    <source>
        <dbReference type="PROSITE-ProRule" id="PRU00283"/>
    </source>
</evidence>
<gene>
    <name evidence="9" type="primary">KIF4B</name>
    <name evidence="9" type="ORF">E2C01_001910</name>
</gene>
<keyword evidence="4 7" id="KW-0067">ATP-binding</keyword>
<comment type="subcellular location">
    <subcellularLocation>
        <location evidence="1">Cytoplasm</location>
        <location evidence="1">Cytoskeleton</location>
    </subcellularLocation>
</comment>
<name>A0A5B7CI01_PORTR</name>
<comment type="similarity">
    <text evidence="7">Belongs to the TRAFAC class myosin-kinesin ATPase superfamily. Kinesin family.</text>
</comment>
<dbReference type="SMART" id="SM00129">
    <property type="entry name" value="KISc"/>
    <property type="match status" value="1"/>
</dbReference>
<dbReference type="OrthoDB" id="3176171at2759"/>
<dbReference type="AlphaFoldDB" id="A0A5B7CI01"/>
<keyword evidence="10" id="KW-1185">Reference proteome</keyword>
<dbReference type="GO" id="GO:0005875">
    <property type="term" value="C:microtubule associated complex"/>
    <property type="evidence" value="ECO:0007669"/>
    <property type="project" value="TreeGrafter"/>
</dbReference>
<keyword evidence="2" id="KW-0963">Cytoplasm</keyword>
<organism evidence="9 10">
    <name type="scientific">Portunus trituberculatus</name>
    <name type="common">Swimming crab</name>
    <name type="synonym">Neptunus trituberculatus</name>
    <dbReference type="NCBI Taxonomy" id="210409"/>
    <lineage>
        <taxon>Eukaryota</taxon>
        <taxon>Metazoa</taxon>
        <taxon>Ecdysozoa</taxon>
        <taxon>Arthropoda</taxon>
        <taxon>Crustacea</taxon>
        <taxon>Multicrustacea</taxon>
        <taxon>Malacostraca</taxon>
        <taxon>Eumalacostraca</taxon>
        <taxon>Eucarida</taxon>
        <taxon>Decapoda</taxon>
        <taxon>Pleocyemata</taxon>
        <taxon>Brachyura</taxon>
        <taxon>Eubrachyura</taxon>
        <taxon>Portunoidea</taxon>
        <taxon>Portunidae</taxon>
        <taxon>Portuninae</taxon>
        <taxon>Portunus</taxon>
    </lineage>
</organism>
<protein>
    <submittedName>
        <fullName evidence="9">Chromosome-associated kinesin KIF4B</fullName>
    </submittedName>
</protein>
<keyword evidence="7" id="KW-0505">Motor protein</keyword>
<accession>A0A5B7CI01</accession>
<dbReference type="InterPro" id="IPR001752">
    <property type="entry name" value="Kinesin_motor_dom"/>
</dbReference>
<dbReference type="Proteomes" id="UP000324222">
    <property type="component" value="Unassembled WGS sequence"/>
</dbReference>
<dbReference type="GO" id="GO:0005524">
    <property type="term" value="F:ATP binding"/>
    <property type="evidence" value="ECO:0007669"/>
    <property type="project" value="UniProtKB-UniRule"/>
</dbReference>
<dbReference type="InterPro" id="IPR027417">
    <property type="entry name" value="P-loop_NTPase"/>
</dbReference>
<dbReference type="PANTHER" id="PTHR47969:SF15">
    <property type="entry name" value="CHROMOSOME-ASSOCIATED KINESIN KIF4A-RELATED"/>
    <property type="match status" value="1"/>
</dbReference>
<proteinExistence type="inferred from homology"/>
<keyword evidence="3 7" id="KW-0547">Nucleotide-binding</keyword>
<dbReference type="Pfam" id="PF00225">
    <property type="entry name" value="Kinesin"/>
    <property type="match status" value="1"/>
</dbReference>
<evidence type="ECO:0000256" key="3">
    <source>
        <dbReference type="ARBA" id="ARBA00022741"/>
    </source>
</evidence>
<dbReference type="Gene3D" id="3.40.850.10">
    <property type="entry name" value="Kinesin motor domain"/>
    <property type="match status" value="1"/>
</dbReference>
<dbReference type="SUPFAM" id="SSF52540">
    <property type="entry name" value="P-loop containing nucleoside triphosphate hydrolases"/>
    <property type="match status" value="1"/>
</dbReference>
<evidence type="ECO:0000256" key="4">
    <source>
        <dbReference type="ARBA" id="ARBA00022840"/>
    </source>
</evidence>